<dbReference type="EMBL" id="QUNF01000013">
    <property type="protein sequence ID" value="REG85323.1"/>
    <property type="molecule type" value="Genomic_DNA"/>
</dbReference>
<gene>
    <name evidence="1" type="ORF">C8N25_11310</name>
</gene>
<reference evidence="1 2" key="1">
    <citation type="submission" date="2018-08" db="EMBL/GenBank/DDBJ databases">
        <title>Genomic Encyclopedia of Archaeal and Bacterial Type Strains, Phase II (KMG-II): from individual species to whole genera.</title>
        <authorList>
            <person name="Goeker M."/>
        </authorList>
    </citation>
    <scope>NUCLEOTIDE SEQUENCE [LARGE SCALE GENOMIC DNA]</scope>
    <source>
        <strain evidence="1 2">DSM 15986</strain>
    </source>
</reference>
<comment type="caution">
    <text evidence="1">The sequence shown here is derived from an EMBL/GenBank/DDBJ whole genome shotgun (WGS) entry which is preliminary data.</text>
</comment>
<name>A0A3E0DS58_9BACT</name>
<keyword evidence="2" id="KW-1185">Reference proteome</keyword>
<evidence type="ECO:0000313" key="2">
    <source>
        <dbReference type="Proteomes" id="UP000256405"/>
    </source>
</evidence>
<evidence type="ECO:0000313" key="1">
    <source>
        <dbReference type="EMBL" id="REG85323.1"/>
    </source>
</evidence>
<organism evidence="1 2">
    <name type="scientific">Algoriphagus antarcticus</name>
    <dbReference type="NCBI Taxonomy" id="238540"/>
    <lineage>
        <taxon>Bacteria</taxon>
        <taxon>Pseudomonadati</taxon>
        <taxon>Bacteroidota</taxon>
        <taxon>Cytophagia</taxon>
        <taxon>Cytophagales</taxon>
        <taxon>Cyclobacteriaceae</taxon>
        <taxon>Algoriphagus</taxon>
    </lineage>
</organism>
<proteinExistence type="predicted"/>
<sequence>MACNKKYGFGKELTSTSMNSDVYIIINHNLVDGESEAMEIIKGVRGEARQAFSRESVLLVQFAKVLADQPSLHQEQILELVMDYGTAEIKK</sequence>
<protein>
    <submittedName>
        <fullName evidence="1">Uncharacterized protein</fullName>
    </submittedName>
</protein>
<accession>A0A3E0DS58</accession>
<dbReference type="AlphaFoldDB" id="A0A3E0DS58"/>
<dbReference type="Proteomes" id="UP000256405">
    <property type="component" value="Unassembled WGS sequence"/>
</dbReference>
<dbReference type="RefSeq" id="WP_086543828.1">
    <property type="nucleotide sequence ID" value="NZ_MSSW01000093.1"/>
</dbReference>